<dbReference type="CDD" id="cd01038">
    <property type="entry name" value="Endonuclease_DUF559"/>
    <property type="match status" value="1"/>
</dbReference>
<evidence type="ECO:0000313" key="2">
    <source>
        <dbReference type="EMBL" id="AFD05617.1"/>
    </source>
</evidence>
<dbReference type="STRING" id="929556.Solca_0485"/>
<dbReference type="HOGENOM" id="CLU_107928_1_2_10"/>
<dbReference type="Pfam" id="PF04480">
    <property type="entry name" value="DUF559"/>
    <property type="match status" value="1"/>
</dbReference>
<organism evidence="2 3">
    <name type="scientific">Solitalea canadensis (strain ATCC 29591 / DSM 3403 / JCM 21819 / LMG 8368 / NBRC 15130 / NCIMB 12057 / USAM 9D)</name>
    <name type="common">Flexibacter canadensis</name>
    <dbReference type="NCBI Taxonomy" id="929556"/>
    <lineage>
        <taxon>Bacteria</taxon>
        <taxon>Pseudomonadati</taxon>
        <taxon>Bacteroidota</taxon>
        <taxon>Sphingobacteriia</taxon>
        <taxon>Sphingobacteriales</taxon>
        <taxon>Sphingobacteriaceae</taxon>
        <taxon>Solitalea</taxon>
    </lineage>
</organism>
<name>H8KXU1_SOLCM</name>
<dbReference type="AlphaFoldDB" id="H8KXU1"/>
<dbReference type="OrthoDB" id="9798754at2"/>
<evidence type="ECO:0000259" key="1">
    <source>
        <dbReference type="Pfam" id="PF04480"/>
    </source>
</evidence>
<sequence>MNDSLHFDAYPSLFEKARLLRKRSTAAEDLLWNCLRDRNLNGIKFRRQHPILTYIVDFYAHSHKLIIEVDGGYHLTKEQQEYDEGRSFELRELGLTIVRFSNDEVMYDLNYVLMRILGEIA</sequence>
<dbReference type="KEGG" id="scn:Solca_0485"/>
<dbReference type="PANTHER" id="PTHR38590">
    <property type="entry name" value="BLL0828 PROTEIN"/>
    <property type="match status" value="1"/>
</dbReference>
<gene>
    <name evidence="2" type="ordered locus">Solca_0485</name>
</gene>
<dbReference type="Gene3D" id="3.40.960.10">
    <property type="entry name" value="VSR Endonuclease"/>
    <property type="match status" value="1"/>
</dbReference>
<evidence type="ECO:0000313" key="3">
    <source>
        <dbReference type="Proteomes" id="UP000007590"/>
    </source>
</evidence>
<dbReference type="SUPFAM" id="SSF52980">
    <property type="entry name" value="Restriction endonuclease-like"/>
    <property type="match status" value="1"/>
</dbReference>
<dbReference type="RefSeq" id="WP_014678845.1">
    <property type="nucleotide sequence ID" value="NC_017770.1"/>
</dbReference>
<accession>H8KXU1</accession>
<protein>
    <recommendedName>
        <fullName evidence="1">DUF559 domain-containing protein</fullName>
    </recommendedName>
</protein>
<keyword evidence="3" id="KW-1185">Reference proteome</keyword>
<dbReference type="InterPro" id="IPR047216">
    <property type="entry name" value="Endonuclease_DUF559_bact"/>
</dbReference>
<dbReference type="eggNOG" id="COG2852">
    <property type="taxonomic scope" value="Bacteria"/>
</dbReference>
<feature type="domain" description="DUF559" evidence="1">
    <location>
        <begin position="15"/>
        <end position="120"/>
    </location>
</feature>
<dbReference type="InterPro" id="IPR007569">
    <property type="entry name" value="DUF559"/>
</dbReference>
<dbReference type="InterPro" id="IPR011335">
    <property type="entry name" value="Restrct_endonuc-II-like"/>
</dbReference>
<dbReference type="PANTHER" id="PTHR38590:SF1">
    <property type="entry name" value="BLL0828 PROTEIN"/>
    <property type="match status" value="1"/>
</dbReference>
<dbReference type="Proteomes" id="UP000007590">
    <property type="component" value="Chromosome"/>
</dbReference>
<proteinExistence type="predicted"/>
<dbReference type="EMBL" id="CP003349">
    <property type="protein sequence ID" value="AFD05617.1"/>
    <property type="molecule type" value="Genomic_DNA"/>
</dbReference>
<reference evidence="2" key="1">
    <citation type="submission" date="2012-02" db="EMBL/GenBank/DDBJ databases">
        <title>The complete genome of Solitalea canadensis DSM 3403.</title>
        <authorList>
            <consortium name="US DOE Joint Genome Institute (JGI-PGF)"/>
            <person name="Lucas S."/>
            <person name="Copeland A."/>
            <person name="Lapidus A."/>
            <person name="Glavina del Rio T."/>
            <person name="Dalin E."/>
            <person name="Tice H."/>
            <person name="Bruce D."/>
            <person name="Goodwin L."/>
            <person name="Pitluck S."/>
            <person name="Peters L."/>
            <person name="Ovchinnikova G."/>
            <person name="Lu M."/>
            <person name="Kyrpides N."/>
            <person name="Mavromatis K."/>
            <person name="Ivanova N."/>
            <person name="Brettin T."/>
            <person name="Detter J.C."/>
            <person name="Han C."/>
            <person name="Larimer F."/>
            <person name="Land M."/>
            <person name="Hauser L."/>
            <person name="Markowitz V."/>
            <person name="Cheng J.-F."/>
            <person name="Hugenholtz P."/>
            <person name="Woyke T."/>
            <person name="Wu D."/>
            <person name="Spring S."/>
            <person name="Schroeder M."/>
            <person name="Kopitz M."/>
            <person name="Brambilla E."/>
            <person name="Klenk H.-P."/>
            <person name="Eisen J.A."/>
        </authorList>
    </citation>
    <scope>NUCLEOTIDE SEQUENCE</scope>
    <source>
        <strain evidence="2">DSM 3403</strain>
    </source>
</reference>